<comment type="cofactor">
    <cofactor evidence="1">
        <name>NAD(+)</name>
        <dbReference type="ChEBI" id="CHEBI:57540"/>
    </cofactor>
</comment>
<evidence type="ECO:0000256" key="4">
    <source>
        <dbReference type="ARBA" id="ARBA00023239"/>
    </source>
</evidence>
<reference evidence="6 7" key="1">
    <citation type="submission" date="2019-09" db="EMBL/GenBank/DDBJ databases">
        <title>Distinct polysaccharide growth profiles of human intestinal Prevotella copri isolates.</title>
        <authorList>
            <person name="Fehlner-Peach H."/>
            <person name="Magnabosco C."/>
            <person name="Raghavan V."/>
            <person name="Scher J.U."/>
            <person name="Tett A."/>
            <person name="Cox L.M."/>
            <person name="Gottsegen C."/>
            <person name="Watters A."/>
            <person name="Wiltshire- Gordon J.D."/>
            <person name="Segata N."/>
            <person name="Bonneau R."/>
            <person name="Littman D.R."/>
        </authorList>
    </citation>
    <scope>NUCLEOTIDE SEQUENCE [LARGE SCALE GENOMIC DNA]</scope>
    <source>
        <strain evidence="7">iAA917</strain>
    </source>
</reference>
<accession>A0A6G1VNT0</accession>
<dbReference type="PANTHER" id="PTHR43078:SF7">
    <property type="entry name" value="UDP-GLUCURONATE DECARBOXYLASE"/>
    <property type="match status" value="1"/>
</dbReference>
<evidence type="ECO:0000259" key="5">
    <source>
        <dbReference type="Pfam" id="PF01370"/>
    </source>
</evidence>
<proteinExistence type="predicted"/>
<evidence type="ECO:0000256" key="3">
    <source>
        <dbReference type="ARBA" id="ARBA00023027"/>
    </source>
</evidence>
<feature type="domain" description="NAD-dependent epimerase/dehydratase" evidence="5">
    <location>
        <begin position="30"/>
        <end position="270"/>
    </location>
</feature>
<dbReference type="Gene3D" id="3.40.50.720">
    <property type="entry name" value="NAD(P)-binding Rossmann-like Domain"/>
    <property type="match status" value="1"/>
</dbReference>
<organism evidence="6 7">
    <name type="scientific">Segatella copri</name>
    <dbReference type="NCBI Taxonomy" id="165179"/>
    <lineage>
        <taxon>Bacteria</taxon>
        <taxon>Pseudomonadati</taxon>
        <taxon>Bacteroidota</taxon>
        <taxon>Bacteroidia</taxon>
        <taxon>Bacteroidales</taxon>
        <taxon>Prevotellaceae</taxon>
        <taxon>Segatella</taxon>
    </lineage>
</organism>
<sequence>MKQTNLYNEDVKAALAAFELPWQQLSGKNILVLGATGLIGGCLVDMLMQHEGLDYQVYAAGRNEERANRRFSAYLDSGHYHFLPFDVTAPLSVDISFDYIVDAAGGACPQLYSEDPVGVMKSNIFGVDNLLRFGLQHGLKKLVYVSSGEVYGEGDGRVFEESYSGYIDPTTVRACYPSAKRASETLCICYAHQYGIEVSIARPSHIYGPFFTENDNRVYAQFIRNVLRGEDIVLKSKGEAFRSWTYVVDCAMALLCILLKGGNGEAYNIANEESNVSIRTLAETVAELAGRKVVFDIPDDASHGNTTPITKAVFATDKLEALGWKPITLLKDGLAHTIQVLL</sequence>
<evidence type="ECO:0000256" key="1">
    <source>
        <dbReference type="ARBA" id="ARBA00001911"/>
    </source>
</evidence>
<dbReference type="GO" id="GO:0070403">
    <property type="term" value="F:NAD+ binding"/>
    <property type="evidence" value="ECO:0007669"/>
    <property type="project" value="InterPro"/>
</dbReference>
<dbReference type="AlphaFoldDB" id="A0A6G1VNT0"/>
<name>A0A6G1VNT0_9BACT</name>
<dbReference type="PANTHER" id="PTHR43078">
    <property type="entry name" value="UDP-GLUCURONIC ACID DECARBOXYLASE-RELATED"/>
    <property type="match status" value="1"/>
</dbReference>
<dbReference type="InterPro" id="IPR001509">
    <property type="entry name" value="Epimerase_deHydtase"/>
</dbReference>
<dbReference type="GO" id="GO:0042732">
    <property type="term" value="P:D-xylose metabolic process"/>
    <property type="evidence" value="ECO:0007669"/>
    <property type="project" value="InterPro"/>
</dbReference>
<protein>
    <submittedName>
        <fullName evidence="6">NAD-dependent epimerase/dehydratase family protein</fullName>
    </submittedName>
</protein>
<keyword evidence="3" id="KW-0520">NAD</keyword>
<evidence type="ECO:0000313" key="6">
    <source>
        <dbReference type="EMBL" id="MQP15157.1"/>
    </source>
</evidence>
<dbReference type="OrthoDB" id="9810015at2"/>
<dbReference type="SUPFAM" id="SSF51735">
    <property type="entry name" value="NAD(P)-binding Rossmann-fold domains"/>
    <property type="match status" value="1"/>
</dbReference>
<dbReference type="InterPro" id="IPR036291">
    <property type="entry name" value="NAD(P)-bd_dom_sf"/>
</dbReference>
<keyword evidence="4" id="KW-0456">Lyase</keyword>
<gene>
    <name evidence="6" type="ORF">F7D25_12215</name>
</gene>
<dbReference type="Proteomes" id="UP000477980">
    <property type="component" value="Unassembled WGS sequence"/>
</dbReference>
<dbReference type="RefSeq" id="WP_153090618.1">
    <property type="nucleotide sequence ID" value="NZ_VZAH01000117.1"/>
</dbReference>
<dbReference type="GO" id="GO:0048040">
    <property type="term" value="F:UDP-glucuronate decarboxylase activity"/>
    <property type="evidence" value="ECO:0007669"/>
    <property type="project" value="TreeGrafter"/>
</dbReference>
<keyword evidence="2" id="KW-0210">Decarboxylase</keyword>
<dbReference type="InterPro" id="IPR044516">
    <property type="entry name" value="UXS-like"/>
</dbReference>
<evidence type="ECO:0000256" key="2">
    <source>
        <dbReference type="ARBA" id="ARBA00022793"/>
    </source>
</evidence>
<dbReference type="EMBL" id="VZAH01000117">
    <property type="protein sequence ID" value="MQP15157.1"/>
    <property type="molecule type" value="Genomic_DNA"/>
</dbReference>
<dbReference type="Pfam" id="PF01370">
    <property type="entry name" value="Epimerase"/>
    <property type="match status" value="1"/>
</dbReference>
<comment type="caution">
    <text evidence="6">The sequence shown here is derived from an EMBL/GenBank/DDBJ whole genome shotgun (WGS) entry which is preliminary data.</text>
</comment>
<evidence type="ECO:0000313" key="7">
    <source>
        <dbReference type="Proteomes" id="UP000477980"/>
    </source>
</evidence>
<dbReference type="GO" id="GO:0005737">
    <property type="term" value="C:cytoplasm"/>
    <property type="evidence" value="ECO:0007669"/>
    <property type="project" value="TreeGrafter"/>
</dbReference>